<dbReference type="AlphaFoldDB" id="A0A381QTJ2"/>
<evidence type="ECO:0000259" key="1">
    <source>
        <dbReference type="PROSITE" id="PS50164"/>
    </source>
</evidence>
<sequence>MANYYVYVIELDPKVADFRKFRAKNPKYIKGNGCVYIGQSSKKPQIRFEQHKEGYKSNKYAKYYGITLRPDLYEKYNPIPTRKDAEHIEEYLSKKLRKKGIAVWFN</sequence>
<dbReference type="InterPro" id="IPR000305">
    <property type="entry name" value="GIY-YIG_endonuc"/>
</dbReference>
<dbReference type="Gene3D" id="3.40.1440.10">
    <property type="entry name" value="GIY-YIG endonuclease"/>
    <property type="match status" value="1"/>
</dbReference>
<feature type="domain" description="GIY-YIG" evidence="1">
    <location>
        <begin position="2"/>
        <end position="102"/>
    </location>
</feature>
<dbReference type="PROSITE" id="PS50164">
    <property type="entry name" value="GIY_YIG"/>
    <property type="match status" value="1"/>
</dbReference>
<name>A0A381QTJ2_9ZZZZ</name>
<proteinExistence type="predicted"/>
<dbReference type="InterPro" id="IPR035901">
    <property type="entry name" value="GIY-YIG_endonuc_sf"/>
</dbReference>
<reference evidence="2" key="1">
    <citation type="submission" date="2018-05" db="EMBL/GenBank/DDBJ databases">
        <authorList>
            <person name="Lanie J.A."/>
            <person name="Ng W.-L."/>
            <person name="Kazmierczak K.M."/>
            <person name="Andrzejewski T.M."/>
            <person name="Davidsen T.M."/>
            <person name="Wayne K.J."/>
            <person name="Tettelin H."/>
            <person name="Glass J.I."/>
            <person name="Rusch D."/>
            <person name="Podicherti R."/>
            <person name="Tsui H.-C.T."/>
            <person name="Winkler M.E."/>
        </authorList>
    </citation>
    <scope>NUCLEOTIDE SEQUENCE</scope>
</reference>
<protein>
    <recommendedName>
        <fullName evidence="1">GIY-YIG domain-containing protein</fullName>
    </recommendedName>
</protein>
<accession>A0A381QTJ2</accession>
<organism evidence="2">
    <name type="scientific">marine metagenome</name>
    <dbReference type="NCBI Taxonomy" id="408172"/>
    <lineage>
        <taxon>unclassified sequences</taxon>
        <taxon>metagenomes</taxon>
        <taxon>ecological metagenomes</taxon>
    </lineage>
</organism>
<gene>
    <name evidence="2" type="ORF">METZ01_LOCUS34001</name>
</gene>
<dbReference type="EMBL" id="UINC01001456">
    <property type="protein sequence ID" value="SUZ81147.1"/>
    <property type="molecule type" value="Genomic_DNA"/>
</dbReference>
<evidence type="ECO:0000313" key="2">
    <source>
        <dbReference type="EMBL" id="SUZ81147.1"/>
    </source>
</evidence>